<dbReference type="Pfam" id="PF16124">
    <property type="entry name" value="RecQ_Zn_bind"/>
    <property type="match status" value="1"/>
</dbReference>
<dbReference type="GO" id="GO:0005524">
    <property type="term" value="F:ATP binding"/>
    <property type="evidence" value="ECO:0007669"/>
    <property type="project" value="UniProtKB-KW"/>
</dbReference>
<dbReference type="SMART" id="SM00956">
    <property type="entry name" value="RQC"/>
    <property type="match status" value="1"/>
</dbReference>
<dbReference type="InterPro" id="IPR001650">
    <property type="entry name" value="Helicase_C-like"/>
</dbReference>
<keyword evidence="18" id="KW-1185">Reference proteome</keyword>
<keyword evidence="4" id="KW-0547">Nucleotide-binding</keyword>
<evidence type="ECO:0000256" key="7">
    <source>
        <dbReference type="ARBA" id="ARBA00022840"/>
    </source>
</evidence>
<evidence type="ECO:0000256" key="5">
    <source>
        <dbReference type="ARBA" id="ARBA00022801"/>
    </source>
</evidence>
<dbReference type="PROSITE" id="PS51194">
    <property type="entry name" value="HELICASE_CTER"/>
    <property type="match status" value="1"/>
</dbReference>
<dbReference type="GO" id="GO:0005634">
    <property type="term" value="C:nucleus"/>
    <property type="evidence" value="ECO:0007669"/>
    <property type="project" value="UniProtKB-SubCell"/>
</dbReference>
<evidence type="ECO:0000313" key="17">
    <source>
        <dbReference type="EMBL" id="KIL00638.1"/>
    </source>
</evidence>
<sequence>MSEYDVNIYDLVQQPQTATMTSYTPTTAGIRKATSKFKPALGDITSGSDASHVTLRRKAVVASTSGLPVFSTPGFGKKSLSSASAPVLAPSLNHEVLDIPSDDPPLNVAERLPTKRIAPELPEPAQGNPSKRFKSAALVHNEHGPSKSPKGKARATSRHWTPDHREPSSDIDCLNFGTSHTKPPADPFKFSREVLSSSTPTFPRPRPPPALQPSPQKNNSREFSDLHSKSPEALQSLLDANQEYRSIVCGMMTEYIKKNGGHDIIVLSLLLDQIDARICALKERITPLDGWEEDPEPRRRIPASFPMVTTTSTSSCPGTRQRGTMPTSPPSSMAVSDSSSTTLSTLVTMNTSSHNTAETAITIDSPVMVELDLDDASGATLAAPDSDEELYDMFDPISPEDIPLLTAEKPQAPTQSTSLSGSTTVSTSTTVGRIDHTASPYYREVITILKTTFKLSTFRTNQLECIVATLDGKDVFYLAPTGGGKSLCFQLPALCVTGKTQGTTFVISPLISLIEDQVSALRSKGVNAWCLTSAAEENEVREVMRMMRSSVGEKPKLVYTTPERLQKSDYLKDVVNQLYEEKQLARFVVDEAHVIGSWGRDFRASYAELKVLRKTWPNVPIMALTGSANKDAIEDIKRNLAMQNPVCLAQSFNRPNLHYEVRKKPSLKKALVQAIAGFIKSQHSADTGIIYCLSRAESEEMAQKLREDFGLEARHYHAGINNEERKNNQDDWMAGRCKIIVATVAFGMGVDKPDVRFVIHAALSKDMDGYYQETGRAGRDGQPSDCILFYTWNDATKLEKMIRNPNNNDPSRGAPDETEIDRQISKLQAVVAYCSNESDCRRVLLLRHFDEEFKPENCHKQCDNCCRPGALVQRDFTAEAQQVIRLLEEMIAVNNRGVTQGQVKDTWKGKNGKNVQQYKGVSLYAAGKALDHATVDRILNNLVAEKMISLYRVVSSSGFSNNYVQVGSAAQDYLDGQKRFVVAWKEMDEARQNSSRSSNRPAPSKKPEEPPLARRYRGLYEDDIEDAENVSDFEPIRAGEDVDDIPETTSALRTPGAGLSRSAGCTGRSLASSDEPAAVAGGKDDVETLRLERLREKRRCISERFDRVEETILQDDTLQMMALMPPQDEAAMRYILAECEDPDSVDDKWHMFGEDFLETLRPQHQTAGPSSRKTFDATRMRRNFEFNG</sequence>
<feature type="domain" description="Helicase C-terminal" evidence="16">
    <location>
        <begin position="671"/>
        <end position="828"/>
    </location>
</feature>
<dbReference type="PANTHER" id="PTHR13710:SF153">
    <property type="entry name" value="RECQ-LIKE DNA HELICASE BLM"/>
    <property type="match status" value="1"/>
</dbReference>
<keyword evidence="10" id="KW-0539">Nucleus</keyword>
<dbReference type="GO" id="GO:0006260">
    <property type="term" value="P:DNA replication"/>
    <property type="evidence" value="ECO:0007669"/>
    <property type="project" value="InterPro"/>
</dbReference>
<dbReference type="GO" id="GO:0005737">
    <property type="term" value="C:cytoplasm"/>
    <property type="evidence" value="ECO:0007669"/>
    <property type="project" value="TreeGrafter"/>
</dbReference>
<dbReference type="FunFam" id="3.40.50.300:FF:000340">
    <property type="entry name" value="Bloom syndrome, RecQ helicase"/>
    <property type="match status" value="1"/>
</dbReference>
<feature type="compositionally biased region" description="Low complexity" evidence="13">
    <location>
        <begin position="992"/>
        <end position="1002"/>
    </location>
</feature>
<dbReference type="SUPFAM" id="SSF46785">
    <property type="entry name" value="Winged helix' DNA-binding domain"/>
    <property type="match status" value="1"/>
</dbReference>
<evidence type="ECO:0000256" key="9">
    <source>
        <dbReference type="ARBA" id="ARBA00023235"/>
    </source>
</evidence>
<evidence type="ECO:0000259" key="15">
    <source>
        <dbReference type="PROSITE" id="PS51192"/>
    </source>
</evidence>
<dbReference type="GO" id="GO:0043138">
    <property type="term" value="F:3'-5' DNA helicase activity"/>
    <property type="evidence" value="ECO:0007669"/>
    <property type="project" value="UniProtKB-EC"/>
</dbReference>
<keyword evidence="7" id="KW-0067">ATP-binding</keyword>
<feature type="domain" description="Helicase ATP-binding" evidence="15">
    <location>
        <begin position="466"/>
        <end position="646"/>
    </location>
</feature>
<dbReference type="PANTHER" id="PTHR13710">
    <property type="entry name" value="DNA HELICASE RECQ FAMILY MEMBER"/>
    <property type="match status" value="1"/>
</dbReference>
<evidence type="ECO:0000256" key="10">
    <source>
        <dbReference type="ARBA" id="ARBA00023242"/>
    </source>
</evidence>
<feature type="region of interest" description="Disordered" evidence="13">
    <location>
        <begin position="308"/>
        <end position="338"/>
    </location>
</feature>
<comment type="catalytic activity">
    <reaction evidence="11">
        <text>Couples ATP hydrolysis with the unwinding of duplex DNA by translocating in the 3'-5' direction.</text>
        <dbReference type="EC" id="5.6.2.4"/>
    </reaction>
</comment>
<keyword evidence="5" id="KW-0378">Hydrolase</keyword>
<dbReference type="InterPro" id="IPR036390">
    <property type="entry name" value="WH_DNA-bd_sf"/>
</dbReference>
<dbReference type="Pfam" id="PF09382">
    <property type="entry name" value="RQC"/>
    <property type="match status" value="1"/>
</dbReference>
<comment type="cofactor">
    <cofactor evidence="1">
        <name>Zn(2+)</name>
        <dbReference type="ChEBI" id="CHEBI:29105"/>
    </cofactor>
</comment>
<reference evidence="17 18" key="1">
    <citation type="submission" date="2014-04" db="EMBL/GenBank/DDBJ databases">
        <authorList>
            <consortium name="DOE Joint Genome Institute"/>
            <person name="Kuo A."/>
            <person name="Kohler A."/>
            <person name="Jargeat P."/>
            <person name="Nagy L.G."/>
            <person name="Floudas D."/>
            <person name="Copeland A."/>
            <person name="Barry K.W."/>
            <person name="Cichocki N."/>
            <person name="Veneault-Fourrey C."/>
            <person name="LaButti K."/>
            <person name="Lindquist E.A."/>
            <person name="Lipzen A."/>
            <person name="Lundell T."/>
            <person name="Morin E."/>
            <person name="Murat C."/>
            <person name="Sun H."/>
            <person name="Tunlid A."/>
            <person name="Henrissat B."/>
            <person name="Grigoriev I.V."/>
            <person name="Hibbett D.S."/>
            <person name="Martin F."/>
            <person name="Nordberg H.P."/>
            <person name="Cantor M.N."/>
            <person name="Hua S.X."/>
        </authorList>
    </citation>
    <scope>NUCLEOTIDE SEQUENCE [LARGE SCALE GENOMIC DNA]</scope>
    <source>
        <strain evidence="17 18">Ve08.2h10</strain>
    </source>
</reference>
<dbReference type="NCBIfam" id="TIGR00614">
    <property type="entry name" value="recQ_fam"/>
    <property type="match status" value="1"/>
</dbReference>
<dbReference type="InterPro" id="IPR002121">
    <property type="entry name" value="HRDC_dom"/>
</dbReference>
<dbReference type="PROSITE" id="PS50967">
    <property type="entry name" value="HRDC"/>
    <property type="match status" value="1"/>
</dbReference>
<protein>
    <recommendedName>
        <fullName evidence="12">DNA 3'-5' helicase</fullName>
        <ecNumber evidence="12">5.6.2.4</ecNumber>
    </recommendedName>
</protein>
<dbReference type="GO" id="GO:0005694">
    <property type="term" value="C:chromosome"/>
    <property type="evidence" value="ECO:0007669"/>
    <property type="project" value="TreeGrafter"/>
</dbReference>
<dbReference type="SUPFAM" id="SSF52540">
    <property type="entry name" value="P-loop containing nucleoside triphosphate hydrolases"/>
    <property type="match status" value="1"/>
</dbReference>
<evidence type="ECO:0000256" key="4">
    <source>
        <dbReference type="ARBA" id="ARBA00022741"/>
    </source>
</evidence>
<evidence type="ECO:0000259" key="16">
    <source>
        <dbReference type="PROSITE" id="PS51194"/>
    </source>
</evidence>
<feature type="domain" description="HRDC" evidence="14">
    <location>
        <begin position="1084"/>
        <end position="1170"/>
    </location>
</feature>
<feature type="compositionally biased region" description="Pro residues" evidence="13">
    <location>
        <begin position="202"/>
        <end position="212"/>
    </location>
</feature>
<dbReference type="InterPro" id="IPR014001">
    <property type="entry name" value="Helicase_ATP-bd"/>
</dbReference>
<evidence type="ECO:0000256" key="1">
    <source>
        <dbReference type="ARBA" id="ARBA00001947"/>
    </source>
</evidence>
<feature type="compositionally biased region" description="Basic and acidic residues" evidence="13">
    <location>
        <begin position="219"/>
        <end position="228"/>
    </location>
</feature>
<evidence type="ECO:0000259" key="14">
    <source>
        <dbReference type="PROSITE" id="PS50967"/>
    </source>
</evidence>
<dbReference type="InterPro" id="IPR036388">
    <property type="entry name" value="WH-like_DNA-bd_sf"/>
</dbReference>
<comment type="similarity">
    <text evidence="3">Belongs to the helicase family. RecQ subfamily.</text>
</comment>
<feature type="compositionally biased region" description="Polar residues" evidence="13">
    <location>
        <begin position="308"/>
        <end position="326"/>
    </location>
</feature>
<dbReference type="STRING" id="930991.A0A0D0DNS5"/>
<dbReference type="EC" id="5.6.2.4" evidence="12"/>
<evidence type="ECO:0000256" key="6">
    <source>
        <dbReference type="ARBA" id="ARBA00022806"/>
    </source>
</evidence>
<dbReference type="HOGENOM" id="CLU_001103_22_3_1"/>
<dbReference type="InterPro" id="IPR004589">
    <property type="entry name" value="DNA_helicase_ATP-dep_RecQ"/>
</dbReference>
<dbReference type="GO" id="GO:0009378">
    <property type="term" value="F:four-way junction helicase activity"/>
    <property type="evidence" value="ECO:0007669"/>
    <property type="project" value="TreeGrafter"/>
</dbReference>
<dbReference type="SUPFAM" id="SSF47819">
    <property type="entry name" value="HRDC-like"/>
    <property type="match status" value="1"/>
</dbReference>
<dbReference type="CDD" id="cd17920">
    <property type="entry name" value="DEXHc_RecQ"/>
    <property type="match status" value="1"/>
</dbReference>
<dbReference type="Pfam" id="PF00270">
    <property type="entry name" value="DEAD"/>
    <property type="match status" value="1"/>
</dbReference>
<evidence type="ECO:0000256" key="2">
    <source>
        <dbReference type="ARBA" id="ARBA00004123"/>
    </source>
</evidence>
<dbReference type="InterPro" id="IPR032284">
    <property type="entry name" value="RecQ_Zn-bd"/>
</dbReference>
<proteinExistence type="inferred from homology"/>
<evidence type="ECO:0000256" key="3">
    <source>
        <dbReference type="ARBA" id="ARBA00005446"/>
    </source>
</evidence>
<evidence type="ECO:0000256" key="11">
    <source>
        <dbReference type="ARBA" id="ARBA00034617"/>
    </source>
</evidence>
<dbReference type="InterPro" id="IPR027417">
    <property type="entry name" value="P-loop_NTPase"/>
</dbReference>
<feature type="region of interest" description="Disordered" evidence="13">
    <location>
        <begin position="990"/>
        <end position="1014"/>
    </location>
</feature>
<evidence type="ECO:0000256" key="12">
    <source>
        <dbReference type="ARBA" id="ARBA00034808"/>
    </source>
</evidence>
<comment type="subcellular location">
    <subcellularLocation>
        <location evidence="2">Nucleus</location>
    </subcellularLocation>
</comment>
<dbReference type="Pfam" id="PF00271">
    <property type="entry name" value="Helicase_C"/>
    <property type="match status" value="1"/>
</dbReference>
<dbReference type="AlphaFoldDB" id="A0A0D0DNS5"/>
<evidence type="ECO:0000313" key="18">
    <source>
        <dbReference type="Proteomes" id="UP000054538"/>
    </source>
</evidence>
<feature type="region of interest" description="Disordered" evidence="13">
    <location>
        <begin position="141"/>
        <end position="228"/>
    </location>
</feature>
<dbReference type="Pfam" id="PF00570">
    <property type="entry name" value="HRDC"/>
    <property type="match status" value="1"/>
</dbReference>
<dbReference type="Proteomes" id="UP000054538">
    <property type="component" value="Unassembled WGS sequence"/>
</dbReference>
<dbReference type="Gene3D" id="3.40.50.300">
    <property type="entry name" value="P-loop containing nucleotide triphosphate hydrolases"/>
    <property type="match status" value="2"/>
</dbReference>
<dbReference type="CDD" id="cd18794">
    <property type="entry name" value="SF2_C_RecQ"/>
    <property type="match status" value="1"/>
</dbReference>
<organism evidence="17 18">
    <name type="scientific">Paxillus rubicundulus Ve08.2h10</name>
    <dbReference type="NCBI Taxonomy" id="930991"/>
    <lineage>
        <taxon>Eukaryota</taxon>
        <taxon>Fungi</taxon>
        <taxon>Dikarya</taxon>
        <taxon>Basidiomycota</taxon>
        <taxon>Agaricomycotina</taxon>
        <taxon>Agaricomycetes</taxon>
        <taxon>Agaricomycetidae</taxon>
        <taxon>Boletales</taxon>
        <taxon>Paxilineae</taxon>
        <taxon>Paxillaceae</taxon>
        <taxon>Paxillus</taxon>
    </lineage>
</organism>
<dbReference type="OrthoDB" id="10261556at2759"/>
<dbReference type="GO" id="GO:0016787">
    <property type="term" value="F:hydrolase activity"/>
    <property type="evidence" value="ECO:0007669"/>
    <property type="project" value="UniProtKB-KW"/>
</dbReference>
<dbReference type="Gene3D" id="1.10.10.10">
    <property type="entry name" value="Winged helix-like DNA-binding domain superfamily/Winged helix DNA-binding domain"/>
    <property type="match status" value="1"/>
</dbReference>
<name>A0A0D0DNS5_9AGAM</name>
<dbReference type="PROSITE" id="PS51192">
    <property type="entry name" value="HELICASE_ATP_BIND_1"/>
    <property type="match status" value="1"/>
</dbReference>
<dbReference type="EMBL" id="KN824829">
    <property type="protein sequence ID" value="KIL00638.1"/>
    <property type="molecule type" value="Genomic_DNA"/>
</dbReference>
<dbReference type="FunFam" id="3.40.50.300:FF:001389">
    <property type="entry name" value="ATP-dependent DNA helicase RecQ"/>
    <property type="match status" value="1"/>
</dbReference>
<dbReference type="SMART" id="SM00490">
    <property type="entry name" value="HELICc"/>
    <property type="match status" value="1"/>
</dbReference>
<keyword evidence="9" id="KW-0413">Isomerase</keyword>
<dbReference type="GO" id="GO:0000724">
    <property type="term" value="P:double-strand break repair via homologous recombination"/>
    <property type="evidence" value="ECO:0007669"/>
    <property type="project" value="TreeGrafter"/>
</dbReference>
<dbReference type="InParanoid" id="A0A0D0DNS5"/>
<accession>A0A0D0DNS5</accession>
<evidence type="ECO:0000256" key="8">
    <source>
        <dbReference type="ARBA" id="ARBA00023125"/>
    </source>
</evidence>
<keyword evidence="6" id="KW-0347">Helicase</keyword>
<keyword evidence="8" id="KW-0238">DNA-binding</keyword>
<evidence type="ECO:0000256" key="13">
    <source>
        <dbReference type="SAM" id="MobiDB-lite"/>
    </source>
</evidence>
<dbReference type="InterPro" id="IPR010997">
    <property type="entry name" value="HRDC-like_sf"/>
</dbReference>
<dbReference type="GO" id="GO:0003677">
    <property type="term" value="F:DNA binding"/>
    <property type="evidence" value="ECO:0007669"/>
    <property type="project" value="UniProtKB-KW"/>
</dbReference>
<gene>
    <name evidence="17" type="ORF">PAXRUDRAFT_23140</name>
</gene>
<dbReference type="InterPro" id="IPR018982">
    <property type="entry name" value="RQC_domain"/>
</dbReference>
<reference evidence="18" key="2">
    <citation type="submission" date="2015-01" db="EMBL/GenBank/DDBJ databases">
        <title>Evolutionary Origins and Diversification of the Mycorrhizal Mutualists.</title>
        <authorList>
            <consortium name="DOE Joint Genome Institute"/>
            <consortium name="Mycorrhizal Genomics Consortium"/>
            <person name="Kohler A."/>
            <person name="Kuo A."/>
            <person name="Nagy L.G."/>
            <person name="Floudas D."/>
            <person name="Copeland A."/>
            <person name="Barry K.W."/>
            <person name="Cichocki N."/>
            <person name="Veneault-Fourrey C."/>
            <person name="LaButti K."/>
            <person name="Lindquist E.A."/>
            <person name="Lipzen A."/>
            <person name="Lundell T."/>
            <person name="Morin E."/>
            <person name="Murat C."/>
            <person name="Riley R."/>
            <person name="Ohm R."/>
            <person name="Sun H."/>
            <person name="Tunlid A."/>
            <person name="Henrissat B."/>
            <person name="Grigoriev I.V."/>
            <person name="Hibbett D.S."/>
            <person name="Martin F."/>
        </authorList>
    </citation>
    <scope>NUCLEOTIDE SEQUENCE [LARGE SCALE GENOMIC DNA]</scope>
    <source>
        <strain evidence="18">Ve08.2h10</strain>
    </source>
</reference>
<feature type="region of interest" description="Disordered" evidence="13">
    <location>
        <begin position="1046"/>
        <end position="1079"/>
    </location>
</feature>
<dbReference type="InterPro" id="IPR011545">
    <property type="entry name" value="DEAD/DEAH_box_helicase_dom"/>
</dbReference>
<dbReference type="SMART" id="SM00487">
    <property type="entry name" value="DEXDc"/>
    <property type="match status" value="1"/>
</dbReference>